<keyword evidence="2" id="KW-1185">Reference proteome</keyword>
<evidence type="ECO:0000313" key="1">
    <source>
        <dbReference type="EMBL" id="CAI5438813.1"/>
    </source>
</evidence>
<dbReference type="Proteomes" id="UP001152747">
    <property type="component" value="Unassembled WGS sequence"/>
</dbReference>
<proteinExistence type="predicted"/>
<reference evidence="1" key="1">
    <citation type="submission" date="2022-11" db="EMBL/GenBank/DDBJ databases">
        <authorList>
            <person name="Kikuchi T."/>
        </authorList>
    </citation>
    <scope>NUCLEOTIDE SEQUENCE</scope>
    <source>
        <strain evidence="1">PS1010</strain>
    </source>
</reference>
<accession>A0A9P1I5E5</accession>
<dbReference type="AlphaFoldDB" id="A0A9P1I5E5"/>
<sequence>MENLYQDELYELCNTKYVTNIEKEGEEIIETIRSVDSFTQNEPLFMPPNLSNEILVDDLVEEFWKNSKIFDDEATFLLASLQSATNEQLKNWQLWKNYYRQSLNWNETSRLTELDLVNYLIRTTNRRPSVLHINCKRLIETDISNTIQKCLTFHPMSGENSLFRVSIKTDMPLQQLLGQLEQLKRNTFGFKVQKGLVTAVLKQDNISHRFSTEDYASYSNYEYLLALPGMCEMSCSVRFKCIIDNNPNVVVNVVFHNEPSRGLLKGRRVRVIDIEQIVRAKKRTYVTFAPKDQHIIHEFEIPEDSLFIPLSRSKKQTIDLLKYMENLKMTIETTK</sequence>
<comment type="caution">
    <text evidence="1">The sequence shown here is derived from an EMBL/GenBank/DDBJ whole genome shotgun (WGS) entry which is preliminary data.</text>
</comment>
<dbReference type="EMBL" id="CANHGI010000001">
    <property type="protein sequence ID" value="CAI5438813.1"/>
    <property type="molecule type" value="Genomic_DNA"/>
</dbReference>
<evidence type="ECO:0000313" key="2">
    <source>
        <dbReference type="Proteomes" id="UP001152747"/>
    </source>
</evidence>
<protein>
    <submittedName>
        <fullName evidence="1">Uncharacterized protein</fullName>
    </submittedName>
</protein>
<dbReference type="PANTHER" id="PTHR38618:SF2">
    <property type="entry name" value="F-BOX DOMAIN-CONTAINING PROTEIN-RELATED"/>
    <property type="match status" value="1"/>
</dbReference>
<dbReference type="OrthoDB" id="5867315at2759"/>
<gene>
    <name evidence="1" type="ORF">CAMP_LOCUS1450</name>
</gene>
<name>A0A9P1I5E5_9PELO</name>
<dbReference type="PANTHER" id="PTHR38618">
    <property type="entry name" value="PROTEIN CBG21701-RELATED"/>
    <property type="match status" value="1"/>
</dbReference>
<organism evidence="1 2">
    <name type="scientific">Caenorhabditis angaria</name>
    <dbReference type="NCBI Taxonomy" id="860376"/>
    <lineage>
        <taxon>Eukaryota</taxon>
        <taxon>Metazoa</taxon>
        <taxon>Ecdysozoa</taxon>
        <taxon>Nematoda</taxon>
        <taxon>Chromadorea</taxon>
        <taxon>Rhabditida</taxon>
        <taxon>Rhabditina</taxon>
        <taxon>Rhabditomorpha</taxon>
        <taxon>Rhabditoidea</taxon>
        <taxon>Rhabditidae</taxon>
        <taxon>Peloderinae</taxon>
        <taxon>Caenorhabditis</taxon>
    </lineage>
</organism>